<dbReference type="EMBL" id="BAABHM010000035">
    <property type="protein sequence ID" value="GAA4721459.1"/>
    <property type="molecule type" value="Genomic_DNA"/>
</dbReference>
<reference evidence="4" key="1">
    <citation type="journal article" date="2019" name="Int. J. Syst. Evol. Microbiol.">
        <title>The Global Catalogue of Microorganisms (GCM) 10K type strain sequencing project: providing services to taxonomists for standard genome sequencing and annotation.</title>
        <authorList>
            <consortium name="The Broad Institute Genomics Platform"/>
            <consortium name="The Broad Institute Genome Sequencing Center for Infectious Disease"/>
            <person name="Wu L."/>
            <person name="Ma J."/>
        </authorList>
    </citation>
    <scope>NUCLEOTIDE SEQUENCE [LARGE SCALE GENOMIC DNA]</scope>
    <source>
        <strain evidence="4">JCM 17975</strain>
    </source>
</reference>
<dbReference type="Pfam" id="PF02604">
    <property type="entry name" value="PhdYeFM_antitox"/>
    <property type="match status" value="1"/>
</dbReference>
<dbReference type="PANTHER" id="PTHR35377:SF5">
    <property type="entry name" value="ANTITOXIN VAPB46"/>
    <property type="match status" value="1"/>
</dbReference>
<evidence type="ECO:0000256" key="1">
    <source>
        <dbReference type="ARBA" id="ARBA00009981"/>
    </source>
</evidence>
<dbReference type="RefSeq" id="WP_253869073.1">
    <property type="nucleotide sequence ID" value="NZ_BAABHM010000035.1"/>
</dbReference>
<proteinExistence type="inferred from homology"/>
<comment type="function">
    <text evidence="2">Antitoxin component of a type II toxin-antitoxin (TA) system.</text>
</comment>
<evidence type="ECO:0000313" key="4">
    <source>
        <dbReference type="Proteomes" id="UP001500843"/>
    </source>
</evidence>
<accession>A0ABP8Y425</accession>
<organism evidence="3 4">
    <name type="scientific">Promicromonospora umidemergens</name>
    <dbReference type="NCBI Taxonomy" id="629679"/>
    <lineage>
        <taxon>Bacteria</taxon>
        <taxon>Bacillati</taxon>
        <taxon>Actinomycetota</taxon>
        <taxon>Actinomycetes</taxon>
        <taxon>Micrococcales</taxon>
        <taxon>Promicromonosporaceae</taxon>
        <taxon>Promicromonospora</taxon>
    </lineage>
</organism>
<comment type="caution">
    <text evidence="3">The sequence shown here is derived from an EMBL/GenBank/DDBJ whole genome shotgun (WGS) entry which is preliminary data.</text>
</comment>
<dbReference type="InterPro" id="IPR051416">
    <property type="entry name" value="phD-YefM_TA_antitoxins"/>
</dbReference>
<evidence type="ECO:0000256" key="2">
    <source>
        <dbReference type="RuleBase" id="RU362080"/>
    </source>
</evidence>
<dbReference type="Gene3D" id="3.40.1620.10">
    <property type="entry name" value="YefM-like domain"/>
    <property type="match status" value="1"/>
</dbReference>
<sequence>MTAIAARELRNHTAEILRRVADGDHVTITQHGTPVAEIGPVRNARARSLRRAELVQILSSAQADAGLRQDLDELAGDSTDDLGPIR</sequence>
<dbReference type="InterPro" id="IPR036165">
    <property type="entry name" value="YefM-like_sf"/>
</dbReference>
<comment type="similarity">
    <text evidence="1 2">Belongs to the phD/YefM antitoxin family.</text>
</comment>
<gene>
    <name evidence="3" type="ORF">GCM10023198_52140</name>
</gene>
<protein>
    <recommendedName>
        <fullName evidence="2">Antitoxin</fullName>
    </recommendedName>
</protein>
<evidence type="ECO:0000313" key="3">
    <source>
        <dbReference type="EMBL" id="GAA4721459.1"/>
    </source>
</evidence>
<dbReference type="NCBIfam" id="TIGR01552">
    <property type="entry name" value="phd_fam"/>
    <property type="match status" value="1"/>
</dbReference>
<keyword evidence="4" id="KW-1185">Reference proteome</keyword>
<dbReference type="Proteomes" id="UP001500843">
    <property type="component" value="Unassembled WGS sequence"/>
</dbReference>
<dbReference type="SUPFAM" id="SSF143120">
    <property type="entry name" value="YefM-like"/>
    <property type="match status" value="1"/>
</dbReference>
<name>A0ABP8Y425_9MICO</name>
<dbReference type="InterPro" id="IPR006442">
    <property type="entry name" value="Antitoxin_Phd/YefM"/>
</dbReference>
<dbReference type="PANTHER" id="PTHR35377">
    <property type="entry name" value="ANTITOXIN VAPB49-RELATED-RELATED"/>
    <property type="match status" value="1"/>
</dbReference>